<dbReference type="PANTHER" id="PTHR13271">
    <property type="entry name" value="UNCHARACTERIZED PUTATIVE METHYLTRANSFERASE"/>
    <property type="match status" value="1"/>
</dbReference>
<organism evidence="5 6">
    <name type="scientific">Tortispora caseinolytica NRRL Y-17796</name>
    <dbReference type="NCBI Taxonomy" id="767744"/>
    <lineage>
        <taxon>Eukaryota</taxon>
        <taxon>Fungi</taxon>
        <taxon>Dikarya</taxon>
        <taxon>Ascomycota</taxon>
        <taxon>Saccharomycotina</taxon>
        <taxon>Trigonopsidomycetes</taxon>
        <taxon>Trigonopsidales</taxon>
        <taxon>Trigonopsidaceae</taxon>
        <taxon>Tortispora</taxon>
    </lineage>
</organism>
<proteinExistence type="predicted"/>
<evidence type="ECO:0000256" key="2">
    <source>
        <dbReference type="ARBA" id="ARBA00022679"/>
    </source>
</evidence>
<keyword evidence="6" id="KW-1185">Reference proteome</keyword>
<dbReference type="InterPro" id="IPR044429">
    <property type="entry name" value="SETD4_SET"/>
</dbReference>
<dbReference type="InterPro" id="IPR050600">
    <property type="entry name" value="SETD3_SETD6_MTase"/>
</dbReference>
<dbReference type="OrthoDB" id="341421at2759"/>
<evidence type="ECO:0000256" key="3">
    <source>
        <dbReference type="ARBA" id="ARBA00022691"/>
    </source>
</evidence>
<gene>
    <name evidence="5" type="ORF">CANCADRAFT_44711</name>
</gene>
<keyword evidence="2" id="KW-0808">Transferase</keyword>
<evidence type="ECO:0000313" key="5">
    <source>
        <dbReference type="EMBL" id="ODV91099.1"/>
    </source>
</evidence>
<keyword evidence="3" id="KW-0949">S-adenosyl-L-methionine</keyword>
<dbReference type="PROSITE" id="PS50280">
    <property type="entry name" value="SET"/>
    <property type="match status" value="1"/>
</dbReference>
<feature type="domain" description="SET" evidence="4">
    <location>
        <begin position="16"/>
        <end position="230"/>
    </location>
</feature>
<dbReference type="GO" id="GO:0032259">
    <property type="term" value="P:methylation"/>
    <property type="evidence" value="ECO:0007669"/>
    <property type="project" value="UniProtKB-KW"/>
</dbReference>
<evidence type="ECO:0000259" key="4">
    <source>
        <dbReference type="PROSITE" id="PS50280"/>
    </source>
</evidence>
<dbReference type="Gene3D" id="3.90.1410.10">
    <property type="entry name" value="set domain protein methyltransferase, domain 1"/>
    <property type="match status" value="1"/>
</dbReference>
<keyword evidence="1" id="KW-0489">Methyltransferase</keyword>
<dbReference type="GO" id="GO:0016279">
    <property type="term" value="F:protein-lysine N-methyltransferase activity"/>
    <property type="evidence" value="ECO:0007669"/>
    <property type="project" value="InterPro"/>
</dbReference>
<evidence type="ECO:0000256" key="1">
    <source>
        <dbReference type="ARBA" id="ARBA00022603"/>
    </source>
</evidence>
<dbReference type="Pfam" id="PF00856">
    <property type="entry name" value="SET"/>
    <property type="match status" value="1"/>
</dbReference>
<evidence type="ECO:0000313" key="6">
    <source>
        <dbReference type="Proteomes" id="UP000095023"/>
    </source>
</evidence>
<dbReference type="PANTHER" id="PTHR13271:SF47">
    <property type="entry name" value="ACTIN-HISTIDINE N-METHYLTRANSFERASE"/>
    <property type="match status" value="1"/>
</dbReference>
<reference evidence="6" key="1">
    <citation type="submission" date="2016-02" db="EMBL/GenBank/DDBJ databases">
        <title>Comparative genomics of biotechnologically important yeasts.</title>
        <authorList>
            <consortium name="DOE Joint Genome Institute"/>
            <person name="Riley R."/>
            <person name="Haridas S."/>
            <person name="Wolfe K.H."/>
            <person name="Lopes M.R."/>
            <person name="Hittinger C.T."/>
            <person name="Goker M."/>
            <person name="Salamov A."/>
            <person name="Wisecaver J."/>
            <person name="Long T.M."/>
            <person name="Aerts A.L."/>
            <person name="Barry K."/>
            <person name="Choi C."/>
            <person name="Clum A."/>
            <person name="Coughlan A.Y."/>
            <person name="Deshpande S."/>
            <person name="Douglass A.P."/>
            <person name="Hanson S.J."/>
            <person name="Klenk H.-P."/>
            <person name="Labutti K."/>
            <person name="Lapidus A."/>
            <person name="Lindquist E."/>
            <person name="Lipzen A."/>
            <person name="Meier-Kolthoff J.P."/>
            <person name="Ohm R.A."/>
            <person name="Otillar R.P."/>
            <person name="Pangilinan J."/>
            <person name="Peng Y."/>
            <person name="Rokas A."/>
            <person name="Rosa C.A."/>
            <person name="Scheuner C."/>
            <person name="Sibirny A.A."/>
            <person name="Slot J.C."/>
            <person name="Stielow J.B."/>
            <person name="Sun H."/>
            <person name="Kurtzman C.P."/>
            <person name="Blackwell M."/>
            <person name="Jeffries T.W."/>
            <person name="Grigoriev I.V."/>
        </authorList>
    </citation>
    <scope>NUCLEOTIDE SEQUENCE [LARGE SCALE GENOMIC DNA]</scope>
    <source>
        <strain evidence="6">NRRL Y-17796</strain>
    </source>
</reference>
<name>A0A1E4TH88_9ASCO</name>
<dbReference type="CDD" id="cd19177">
    <property type="entry name" value="SET_SETD4"/>
    <property type="match status" value="1"/>
</dbReference>
<dbReference type="InterPro" id="IPR001214">
    <property type="entry name" value="SET_dom"/>
</dbReference>
<protein>
    <recommendedName>
        <fullName evidence="4">SET domain-containing protein</fullName>
    </recommendedName>
</protein>
<dbReference type="AlphaFoldDB" id="A0A1E4TH88"/>
<dbReference type="Proteomes" id="UP000095023">
    <property type="component" value="Unassembled WGS sequence"/>
</dbReference>
<sequence length="284" mass="31954">METLTALIAQKGYISTKFSSADINGRGRALVATGNIQSNELLLRLPPSALINVTSLGKRGLPGQQTITHFVYEYLHDPENCVIPPSLDEQICRSYMNTLPPFDSFEDLPLTWSAERIRQLPTAAQNHVDAMRHELETDWNRYSGNGNESKEVPSQFLYAWLCVNTRVVFTKLPKVEHDDSMSMVPVLDFLNHTDDPSLGCKVIYHPLRGLELFSKTGTTVQDEELMLSYGPHDQEFLLCEYGFMLDSNQWQSVDVTAPTLELISKHAIVSAKSSASRNMLFSKQ</sequence>
<accession>A0A1E4TH88</accession>
<dbReference type="SUPFAM" id="SSF82199">
    <property type="entry name" value="SET domain"/>
    <property type="match status" value="1"/>
</dbReference>
<dbReference type="InterPro" id="IPR046341">
    <property type="entry name" value="SET_dom_sf"/>
</dbReference>
<dbReference type="EMBL" id="KV453842">
    <property type="protein sequence ID" value="ODV91099.1"/>
    <property type="molecule type" value="Genomic_DNA"/>
</dbReference>